<protein>
    <submittedName>
        <fullName evidence="2">Uncharacterized protein</fullName>
    </submittedName>
</protein>
<reference evidence="2 3" key="1">
    <citation type="journal article" date="2018" name="Front. Plant Sci.">
        <title>Red Clover (Trifolium pratense) and Zigzag Clover (T. medium) - A Picture of Genomic Similarities and Differences.</title>
        <authorList>
            <person name="Dluhosova J."/>
            <person name="Istvanek J."/>
            <person name="Nedelnik J."/>
            <person name="Repkova J."/>
        </authorList>
    </citation>
    <scope>NUCLEOTIDE SEQUENCE [LARGE SCALE GENOMIC DNA]</scope>
    <source>
        <strain evidence="3">cv. 10/8</strain>
        <tissue evidence="2">Leaf</tissue>
    </source>
</reference>
<sequence length="23" mass="2759">DSQHLVLESYPDTSYDKQDKPHR</sequence>
<feature type="non-terminal residue" evidence="2">
    <location>
        <position position="1"/>
    </location>
</feature>
<comment type="caution">
    <text evidence="2">The sequence shown here is derived from an EMBL/GenBank/DDBJ whole genome shotgun (WGS) entry which is preliminary data.</text>
</comment>
<name>A0A392TZ15_9FABA</name>
<feature type="region of interest" description="Disordered" evidence="1">
    <location>
        <begin position="1"/>
        <end position="23"/>
    </location>
</feature>
<organism evidence="2 3">
    <name type="scientific">Trifolium medium</name>
    <dbReference type="NCBI Taxonomy" id="97028"/>
    <lineage>
        <taxon>Eukaryota</taxon>
        <taxon>Viridiplantae</taxon>
        <taxon>Streptophyta</taxon>
        <taxon>Embryophyta</taxon>
        <taxon>Tracheophyta</taxon>
        <taxon>Spermatophyta</taxon>
        <taxon>Magnoliopsida</taxon>
        <taxon>eudicotyledons</taxon>
        <taxon>Gunneridae</taxon>
        <taxon>Pentapetalae</taxon>
        <taxon>rosids</taxon>
        <taxon>fabids</taxon>
        <taxon>Fabales</taxon>
        <taxon>Fabaceae</taxon>
        <taxon>Papilionoideae</taxon>
        <taxon>50 kb inversion clade</taxon>
        <taxon>NPAAA clade</taxon>
        <taxon>Hologalegina</taxon>
        <taxon>IRL clade</taxon>
        <taxon>Trifolieae</taxon>
        <taxon>Trifolium</taxon>
    </lineage>
</organism>
<dbReference type="Proteomes" id="UP000265520">
    <property type="component" value="Unassembled WGS sequence"/>
</dbReference>
<accession>A0A392TZ15</accession>
<dbReference type="AlphaFoldDB" id="A0A392TZ15"/>
<proteinExistence type="predicted"/>
<dbReference type="EMBL" id="LXQA010695306">
    <property type="protein sequence ID" value="MCI66433.1"/>
    <property type="molecule type" value="Genomic_DNA"/>
</dbReference>
<evidence type="ECO:0000256" key="1">
    <source>
        <dbReference type="SAM" id="MobiDB-lite"/>
    </source>
</evidence>
<evidence type="ECO:0000313" key="2">
    <source>
        <dbReference type="EMBL" id="MCI66433.1"/>
    </source>
</evidence>
<keyword evidence="3" id="KW-1185">Reference proteome</keyword>
<feature type="compositionally biased region" description="Basic and acidic residues" evidence="1">
    <location>
        <begin position="14"/>
        <end position="23"/>
    </location>
</feature>
<evidence type="ECO:0000313" key="3">
    <source>
        <dbReference type="Proteomes" id="UP000265520"/>
    </source>
</evidence>